<feature type="domain" description="HTH bat-type" evidence="3">
    <location>
        <begin position="150"/>
        <end position="202"/>
    </location>
</feature>
<feature type="domain" description="Bacterioopsin transcriptional activator GAF and HTH associated" evidence="4">
    <location>
        <begin position="35"/>
        <end position="117"/>
    </location>
</feature>
<evidence type="ECO:0000256" key="2">
    <source>
        <dbReference type="ARBA" id="ARBA00023163"/>
    </source>
</evidence>
<sequence length="219" mass="24840">MVSVSLTLSVPKRVWIGELSRDFPEATFRVRSAQSCDGVGVGFVEVLASDPDRVLDRMHEYEAVHEVEVFQRGADRALIQFETDEPLLLRVLDRTGVPVEMPFEIRDGEVDWELTTTRNRLSSLADELDQSEVRFIVEHVWDSPRFDRVLTDRQSEVVETAIDLGYYDSPRGCTQGELADELDLAKSTCCEILHRAEERIVKEFEGGDRPAFTQPTPAP</sequence>
<evidence type="ECO:0000259" key="3">
    <source>
        <dbReference type="Pfam" id="PF04967"/>
    </source>
</evidence>
<dbReference type="InterPro" id="IPR031803">
    <property type="entry name" value="BAT_GAF/HTH-assoc"/>
</dbReference>
<name>A0A1H3MHF4_9EURY</name>
<keyword evidence="1" id="KW-0805">Transcription regulation</keyword>
<evidence type="ECO:0000256" key="1">
    <source>
        <dbReference type="ARBA" id="ARBA00023015"/>
    </source>
</evidence>
<dbReference type="PANTHER" id="PTHR34236">
    <property type="entry name" value="DIMETHYL SULFOXIDE REDUCTASE TRANSCRIPTIONAL ACTIVATOR"/>
    <property type="match status" value="1"/>
</dbReference>
<evidence type="ECO:0000259" key="4">
    <source>
        <dbReference type="Pfam" id="PF15915"/>
    </source>
</evidence>
<keyword evidence="6" id="KW-1185">Reference proteome</keyword>
<proteinExistence type="predicted"/>
<organism evidence="5 6">
    <name type="scientific">Halopenitus persicus</name>
    <dbReference type="NCBI Taxonomy" id="1048396"/>
    <lineage>
        <taxon>Archaea</taxon>
        <taxon>Methanobacteriati</taxon>
        <taxon>Methanobacteriota</taxon>
        <taxon>Stenosarchaea group</taxon>
        <taxon>Halobacteria</taxon>
        <taxon>Halobacteriales</taxon>
        <taxon>Haloferacaceae</taxon>
        <taxon>Halopenitus</taxon>
    </lineage>
</organism>
<dbReference type="RefSeq" id="WP_021072467.1">
    <property type="nucleotide sequence ID" value="NZ_FNPC01000009.1"/>
</dbReference>
<gene>
    <name evidence="5" type="ORF">SAMN05216564_10997</name>
</gene>
<accession>A0A1H3MHF4</accession>
<reference evidence="6" key="1">
    <citation type="submission" date="2016-10" db="EMBL/GenBank/DDBJ databases">
        <authorList>
            <person name="Varghese N."/>
            <person name="Submissions S."/>
        </authorList>
    </citation>
    <scope>NUCLEOTIDE SEQUENCE [LARGE SCALE GENOMIC DNA]</scope>
    <source>
        <strain evidence="6">DC30,IBRC 10041,KCTC 4046</strain>
    </source>
</reference>
<evidence type="ECO:0000313" key="6">
    <source>
        <dbReference type="Proteomes" id="UP000199079"/>
    </source>
</evidence>
<dbReference type="OrthoDB" id="194721at2157"/>
<dbReference type="Pfam" id="PF15915">
    <property type="entry name" value="BAT"/>
    <property type="match status" value="1"/>
</dbReference>
<protein>
    <submittedName>
        <fullName evidence="5">HTH DNA binding domain</fullName>
    </submittedName>
</protein>
<evidence type="ECO:0000313" key="5">
    <source>
        <dbReference type="EMBL" id="SDY75973.1"/>
    </source>
</evidence>
<dbReference type="GeneID" id="43838515"/>
<keyword evidence="2" id="KW-0804">Transcription</keyword>
<dbReference type="InterPro" id="IPR007050">
    <property type="entry name" value="HTH_bacterioopsin"/>
</dbReference>
<dbReference type="AlphaFoldDB" id="A0A1H3MHF4"/>
<dbReference type="Proteomes" id="UP000199079">
    <property type="component" value="Unassembled WGS sequence"/>
</dbReference>
<dbReference type="EMBL" id="FNPC01000009">
    <property type="protein sequence ID" value="SDY75973.1"/>
    <property type="molecule type" value="Genomic_DNA"/>
</dbReference>
<dbReference type="Pfam" id="PF04967">
    <property type="entry name" value="HTH_10"/>
    <property type="match status" value="1"/>
</dbReference>
<dbReference type="PANTHER" id="PTHR34236:SF1">
    <property type="entry name" value="DIMETHYL SULFOXIDE REDUCTASE TRANSCRIPTIONAL ACTIVATOR"/>
    <property type="match status" value="1"/>
</dbReference>